<reference evidence="2" key="1">
    <citation type="journal article" date="2023" name="Mol. Ecol. Resour.">
        <title>Chromosome-level genome assembly of a triploid poplar Populus alba 'Berolinensis'.</title>
        <authorList>
            <person name="Chen S."/>
            <person name="Yu Y."/>
            <person name="Wang X."/>
            <person name="Wang S."/>
            <person name="Zhang T."/>
            <person name="Zhou Y."/>
            <person name="He R."/>
            <person name="Meng N."/>
            <person name="Wang Y."/>
            <person name="Liu W."/>
            <person name="Liu Z."/>
            <person name="Liu J."/>
            <person name="Guo Q."/>
            <person name="Huang H."/>
            <person name="Sederoff R.R."/>
            <person name="Wang G."/>
            <person name="Qu G."/>
            <person name="Chen S."/>
        </authorList>
    </citation>
    <scope>NUCLEOTIDE SEQUENCE</scope>
    <source>
        <strain evidence="2">SC-2020</strain>
    </source>
</reference>
<gene>
    <name evidence="2" type="ORF">NC653_029825</name>
</gene>
<accession>A0AAD6M3G4</accession>
<feature type="region of interest" description="Disordered" evidence="1">
    <location>
        <begin position="1"/>
        <end position="35"/>
    </location>
</feature>
<dbReference type="Proteomes" id="UP001164929">
    <property type="component" value="Chromosome 12"/>
</dbReference>
<evidence type="ECO:0000313" key="3">
    <source>
        <dbReference type="Proteomes" id="UP001164929"/>
    </source>
</evidence>
<keyword evidence="3" id="KW-1185">Reference proteome</keyword>
<comment type="caution">
    <text evidence="2">The sequence shown here is derived from an EMBL/GenBank/DDBJ whole genome shotgun (WGS) entry which is preliminary data.</text>
</comment>
<dbReference type="EMBL" id="JAQIZT010000012">
    <property type="protein sequence ID" value="KAJ6978042.1"/>
    <property type="molecule type" value="Genomic_DNA"/>
</dbReference>
<organism evidence="2 3">
    <name type="scientific">Populus alba x Populus x berolinensis</name>
    <dbReference type="NCBI Taxonomy" id="444605"/>
    <lineage>
        <taxon>Eukaryota</taxon>
        <taxon>Viridiplantae</taxon>
        <taxon>Streptophyta</taxon>
        <taxon>Embryophyta</taxon>
        <taxon>Tracheophyta</taxon>
        <taxon>Spermatophyta</taxon>
        <taxon>Magnoliopsida</taxon>
        <taxon>eudicotyledons</taxon>
        <taxon>Gunneridae</taxon>
        <taxon>Pentapetalae</taxon>
        <taxon>rosids</taxon>
        <taxon>fabids</taxon>
        <taxon>Malpighiales</taxon>
        <taxon>Salicaceae</taxon>
        <taxon>Saliceae</taxon>
        <taxon>Populus</taxon>
    </lineage>
</organism>
<sequence>MIAAATNSGCEGPASSSAICESSNNRTCSHSSFTSSRTCVCISFLS</sequence>
<proteinExistence type="predicted"/>
<evidence type="ECO:0000313" key="2">
    <source>
        <dbReference type="EMBL" id="KAJ6978042.1"/>
    </source>
</evidence>
<name>A0AAD6M3G4_9ROSI</name>
<evidence type="ECO:0000256" key="1">
    <source>
        <dbReference type="SAM" id="MobiDB-lite"/>
    </source>
</evidence>
<protein>
    <submittedName>
        <fullName evidence="2">Uncharacterized protein</fullName>
    </submittedName>
</protein>
<dbReference type="AlphaFoldDB" id="A0AAD6M3G4"/>